<proteinExistence type="predicted"/>
<comment type="caution">
    <text evidence="2">The sequence shown here is derived from an EMBL/GenBank/DDBJ whole genome shotgun (WGS) entry which is preliminary data.</text>
</comment>
<accession>A0A367LJK1</accession>
<dbReference type="Proteomes" id="UP000253664">
    <property type="component" value="Unassembled WGS sequence"/>
</dbReference>
<dbReference type="AlphaFoldDB" id="A0A367LJK1"/>
<evidence type="ECO:0000313" key="2">
    <source>
        <dbReference type="EMBL" id="RCI14557.1"/>
    </source>
</evidence>
<sequence length="51" mass="5857">MRSSQVMPIAEPPRGERKAFDFPGETRMEGGEDEKTRLYSELKSFVLILLI</sequence>
<feature type="compositionally biased region" description="Basic and acidic residues" evidence="1">
    <location>
        <begin position="13"/>
        <end position="33"/>
    </location>
</feature>
<dbReference type="EMBL" id="LKCN02000003">
    <property type="protein sequence ID" value="RCI14557.1"/>
    <property type="molecule type" value="Genomic_DNA"/>
</dbReference>
<keyword evidence="3" id="KW-1185">Reference proteome</keyword>
<reference evidence="2 3" key="1">
    <citation type="journal article" date="2015" name="BMC Genomics">
        <title>Insights from the genome of Ophiocordyceps polyrhachis-furcata to pathogenicity and host specificity in insect fungi.</title>
        <authorList>
            <person name="Wichadakul D."/>
            <person name="Kobmoo N."/>
            <person name="Ingsriswang S."/>
            <person name="Tangphatsornruang S."/>
            <person name="Chantasingh D."/>
            <person name="Luangsa-ard J.J."/>
            <person name="Eurwilaichitr L."/>
        </authorList>
    </citation>
    <scope>NUCLEOTIDE SEQUENCE [LARGE SCALE GENOMIC DNA]</scope>
    <source>
        <strain evidence="2 3">BCC 54312</strain>
    </source>
</reference>
<evidence type="ECO:0000256" key="1">
    <source>
        <dbReference type="SAM" id="MobiDB-lite"/>
    </source>
</evidence>
<evidence type="ECO:0000313" key="3">
    <source>
        <dbReference type="Proteomes" id="UP000253664"/>
    </source>
</evidence>
<feature type="region of interest" description="Disordered" evidence="1">
    <location>
        <begin position="1"/>
        <end position="33"/>
    </location>
</feature>
<gene>
    <name evidence="2" type="ORF">L249_6872</name>
</gene>
<organism evidence="2 3">
    <name type="scientific">Ophiocordyceps polyrhachis-furcata BCC 54312</name>
    <dbReference type="NCBI Taxonomy" id="1330021"/>
    <lineage>
        <taxon>Eukaryota</taxon>
        <taxon>Fungi</taxon>
        <taxon>Dikarya</taxon>
        <taxon>Ascomycota</taxon>
        <taxon>Pezizomycotina</taxon>
        <taxon>Sordariomycetes</taxon>
        <taxon>Hypocreomycetidae</taxon>
        <taxon>Hypocreales</taxon>
        <taxon>Ophiocordycipitaceae</taxon>
        <taxon>Ophiocordyceps</taxon>
    </lineage>
</organism>
<protein>
    <submittedName>
        <fullName evidence="2">Uncharacterized protein</fullName>
    </submittedName>
</protein>
<name>A0A367LJK1_9HYPO</name>